<evidence type="ECO:0000313" key="6">
    <source>
        <dbReference type="EMBL" id="GAA4132226.1"/>
    </source>
</evidence>
<evidence type="ECO:0000256" key="3">
    <source>
        <dbReference type="PROSITE-ProRule" id="PRU10007"/>
    </source>
</evidence>
<dbReference type="InterPro" id="IPR016162">
    <property type="entry name" value="Ald_DH_N"/>
</dbReference>
<reference evidence="7" key="1">
    <citation type="journal article" date="2019" name="Int. J. Syst. Evol. Microbiol.">
        <title>The Global Catalogue of Microorganisms (GCM) 10K type strain sequencing project: providing services to taxonomists for standard genome sequencing and annotation.</title>
        <authorList>
            <consortium name="The Broad Institute Genomics Platform"/>
            <consortium name="The Broad Institute Genome Sequencing Center for Infectious Disease"/>
            <person name="Wu L."/>
            <person name="Ma J."/>
        </authorList>
    </citation>
    <scope>NUCLEOTIDE SEQUENCE [LARGE SCALE GENOMIC DNA]</scope>
    <source>
        <strain evidence="7">JCM 16704</strain>
    </source>
</reference>
<dbReference type="InterPro" id="IPR016161">
    <property type="entry name" value="Ald_DH/histidinol_DH"/>
</dbReference>
<dbReference type="Pfam" id="PF00171">
    <property type="entry name" value="Aldedh"/>
    <property type="match status" value="1"/>
</dbReference>
<evidence type="ECO:0000256" key="4">
    <source>
        <dbReference type="RuleBase" id="RU003345"/>
    </source>
</evidence>
<dbReference type="InterPro" id="IPR010102">
    <property type="entry name" value="Succ_semiAld_DH"/>
</dbReference>
<dbReference type="Gene3D" id="3.40.605.10">
    <property type="entry name" value="Aldehyde Dehydrogenase, Chain A, domain 1"/>
    <property type="match status" value="1"/>
</dbReference>
<protein>
    <submittedName>
        <fullName evidence="6">NADP-dependent succinate-semialdehyde dehydrogenase</fullName>
    </submittedName>
</protein>
<dbReference type="PANTHER" id="PTHR43353">
    <property type="entry name" value="SUCCINATE-SEMIALDEHYDE DEHYDROGENASE, MITOCHONDRIAL"/>
    <property type="match status" value="1"/>
</dbReference>
<comment type="similarity">
    <text evidence="1 4">Belongs to the aldehyde dehydrogenase family.</text>
</comment>
<dbReference type="InterPro" id="IPR015590">
    <property type="entry name" value="Aldehyde_DH_dom"/>
</dbReference>
<gene>
    <name evidence="6" type="primary">gabD</name>
    <name evidence="6" type="ORF">GCM10022216_03100</name>
</gene>
<name>A0ABP7Y848_9SPHI</name>
<feature type="domain" description="Aldehyde dehydrogenase" evidence="5">
    <location>
        <begin position="17"/>
        <end position="471"/>
    </location>
</feature>
<accession>A0ABP7Y848</accession>
<dbReference type="CDD" id="cd07103">
    <property type="entry name" value="ALDH_F5_SSADH_GabD"/>
    <property type="match status" value="1"/>
</dbReference>
<sequence length="476" mass="51323">MKNSLLIEKAYHNGSFVESDKTFEVINPSTLKSIGSLPDLTVKDCQKYIKTAHKAFKSWSTTPVGERCKIVRKLFNLINEHRVEMAEIMTLESGKPINESQTEVDYANSFMEWFAEEGKRAYGETIPSLAGNAHLQTIKQAVGVVAAITPWNFPLAMITRKVAPALVAGCTVVLKPASQTPFSAIALAKLADMAGLPKGVLNVITSKDSKGIGKELATSELIRKISFTGSTEVGRTLMEQAASTIKRISLELGGNAPFLVFNDADIDKAVTGAIAGKFRNTGQTCVSINRFYVQEAVYDEFCSKLTAAVKKLQVGDGLKKPTQVGPLINQAGLDKVKEHVEDAIAKGAKVETGGKAITGLFYEPTVLSNVSPDSLVAEEETFGPICALFKFKTEEEGIALANDTPFGLAAYFFSENVRQCFRVADQLEAGMVGINAGLISNASAPFGGVKQSGLGREGSKYGLEEYLEIKYLCFGD</sequence>
<keyword evidence="7" id="KW-1185">Reference proteome</keyword>
<dbReference type="InterPro" id="IPR029510">
    <property type="entry name" value="Ald_DH_CS_GLU"/>
</dbReference>
<dbReference type="InterPro" id="IPR016163">
    <property type="entry name" value="Ald_DH_C"/>
</dbReference>
<dbReference type="PROSITE" id="PS00687">
    <property type="entry name" value="ALDEHYDE_DEHYDR_GLU"/>
    <property type="match status" value="1"/>
</dbReference>
<comment type="caution">
    <text evidence="6">The sequence shown here is derived from an EMBL/GenBank/DDBJ whole genome shotgun (WGS) entry which is preliminary data.</text>
</comment>
<dbReference type="Gene3D" id="3.40.309.10">
    <property type="entry name" value="Aldehyde Dehydrogenase, Chain A, domain 2"/>
    <property type="match status" value="1"/>
</dbReference>
<dbReference type="NCBIfam" id="TIGR01780">
    <property type="entry name" value="SSADH"/>
    <property type="match status" value="1"/>
</dbReference>
<organism evidence="6 7">
    <name type="scientific">Sphingobacterium kyonggiense</name>
    <dbReference type="NCBI Taxonomy" id="714075"/>
    <lineage>
        <taxon>Bacteria</taxon>
        <taxon>Pseudomonadati</taxon>
        <taxon>Bacteroidota</taxon>
        <taxon>Sphingobacteriia</taxon>
        <taxon>Sphingobacteriales</taxon>
        <taxon>Sphingobacteriaceae</taxon>
        <taxon>Sphingobacterium</taxon>
    </lineage>
</organism>
<dbReference type="EMBL" id="BAAAZI010000004">
    <property type="protein sequence ID" value="GAA4132226.1"/>
    <property type="molecule type" value="Genomic_DNA"/>
</dbReference>
<evidence type="ECO:0000256" key="2">
    <source>
        <dbReference type="ARBA" id="ARBA00023002"/>
    </source>
</evidence>
<evidence type="ECO:0000313" key="7">
    <source>
        <dbReference type="Proteomes" id="UP001500101"/>
    </source>
</evidence>
<dbReference type="Proteomes" id="UP001500101">
    <property type="component" value="Unassembled WGS sequence"/>
</dbReference>
<evidence type="ECO:0000259" key="5">
    <source>
        <dbReference type="Pfam" id="PF00171"/>
    </source>
</evidence>
<proteinExistence type="inferred from homology"/>
<dbReference type="InterPro" id="IPR050740">
    <property type="entry name" value="Aldehyde_DH_Superfamily"/>
</dbReference>
<dbReference type="PANTHER" id="PTHR43353:SF5">
    <property type="entry name" value="SUCCINATE-SEMIALDEHYDE DEHYDROGENASE, MITOCHONDRIAL"/>
    <property type="match status" value="1"/>
</dbReference>
<feature type="active site" evidence="3">
    <location>
        <position position="251"/>
    </location>
</feature>
<dbReference type="SUPFAM" id="SSF53720">
    <property type="entry name" value="ALDH-like"/>
    <property type="match status" value="1"/>
</dbReference>
<dbReference type="RefSeq" id="WP_344672919.1">
    <property type="nucleotide sequence ID" value="NZ_BAAAZI010000004.1"/>
</dbReference>
<keyword evidence="2 4" id="KW-0560">Oxidoreductase</keyword>
<evidence type="ECO:0000256" key="1">
    <source>
        <dbReference type="ARBA" id="ARBA00009986"/>
    </source>
</evidence>